<dbReference type="EMBL" id="VFPV01000002">
    <property type="protein sequence ID" value="TQN03596.1"/>
    <property type="molecule type" value="Genomic_DNA"/>
</dbReference>
<dbReference type="AlphaFoldDB" id="A0A543L8F3"/>
<dbReference type="RefSeq" id="WP_142083310.1">
    <property type="nucleotide sequence ID" value="NZ_VFPV01000002.1"/>
</dbReference>
<dbReference type="Gene3D" id="3.40.190.10">
    <property type="entry name" value="Periplasmic binding protein-like II"/>
    <property type="match status" value="1"/>
</dbReference>
<keyword evidence="3" id="KW-0675">Receptor</keyword>
<dbReference type="SUPFAM" id="SSF53850">
    <property type="entry name" value="Periplasmic binding protein-like II"/>
    <property type="match status" value="1"/>
</dbReference>
<feature type="signal peptide" evidence="2">
    <location>
        <begin position="1"/>
        <end position="36"/>
    </location>
</feature>
<dbReference type="PIRSF" id="PIRSF017082">
    <property type="entry name" value="YflP"/>
    <property type="match status" value="1"/>
</dbReference>
<dbReference type="PANTHER" id="PTHR42928">
    <property type="entry name" value="TRICARBOXYLATE-BINDING PROTEIN"/>
    <property type="match status" value="1"/>
</dbReference>
<dbReference type="InterPro" id="IPR006311">
    <property type="entry name" value="TAT_signal"/>
</dbReference>
<dbReference type="PROSITE" id="PS51318">
    <property type="entry name" value="TAT"/>
    <property type="match status" value="1"/>
</dbReference>
<dbReference type="Gene3D" id="3.40.190.150">
    <property type="entry name" value="Bordetella uptake gene, domain 1"/>
    <property type="match status" value="1"/>
</dbReference>
<dbReference type="CDD" id="cd13579">
    <property type="entry name" value="PBP2_Bug_NagM"/>
    <property type="match status" value="1"/>
</dbReference>
<reference evidence="3 4" key="1">
    <citation type="submission" date="2019-06" db="EMBL/GenBank/DDBJ databases">
        <title>Genomic Encyclopedia of Archaeal and Bacterial Type Strains, Phase II (KMG-II): from individual species to whole genera.</title>
        <authorList>
            <person name="Goeker M."/>
        </authorList>
    </citation>
    <scope>NUCLEOTIDE SEQUENCE [LARGE SCALE GENOMIC DNA]</scope>
    <source>
        <strain evidence="3 4">DSM 7270</strain>
    </source>
</reference>
<accession>A0A543L8F3</accession>
<dbReference type="Pfam" id="PF03401">
    <property type="entry name" value="TctC"/>
    <property type="match status" value="1"/>
</dbReference>
<keyword evidence="2" id="KW-0732">Signal</keyword>
<name>A0A543L8F3_9BURK</name>
<evidence type="ECO:0000313" key="3">
    <source>
        <dbReference type="EMBL" id="TQN03596.1"/>
    </source>
</evidence>
<dbReference type="PANTHER" id="PTHR42928:SF5">
    <property type="entry name" value="BLR1237 PROTEIN"/>
    <property type="match status" value="1"/>
</dbReference>
<comment type="similarity">
    <text evidence="1">Belongs to the UPF0065 (bug) family.</text>
</comment>
<comment type="caution">
    <text evidence="3">The sequence shown here is derived from an EMBL/GenBank/DDBJ whole genome shotgun (WGS) entry which is preliminary data.</text>
</comment>
<dbReference type="InterPro" id="IPR042100">
    <property type="entry name" value="Bug_dom1"/>
</dbReference>
<evidence type="ECO:0000256" key="2">
    <source>
        <dbReference type="SAM" id="SignalP"/>
    </source>
</evidence>
<dbReference type="Proteomes" id="UP000316993">
    <property type="component" value="Unassembled WGS sequence"/>
</dbReference>
<sequence>MSHPISRTRHLARRPLLATALGLAATLMLGTPGAQAQSASAAADAPLRLVVGYPPGGSSDRVARIVADKLQAKLGSPVIVENKTGAGGRLSAQYVKAAPANQPALLLANPAVMVVAPLVFPDAGYDAERDFRAVSHVNSYEFGVAVGSAVPVKELPHLLAWLRANPAQANFGVPATGSLPHFFGLMVGDAAQVRAEIVGYRGSAPLTTDLVGGQVPVAFDTLDSLLPQHDAGKVRILAVSSAKRSPLAPNVPTFKEAGLDLVATGWNTFFAPASMPAAQVERLSQLIHEVMKDPDTRRKFEATKLEPVAASRAQTEATLKAYKAQWAPVVQRSGFKP</sequence>
<gene>
    <name evidence="3" type="ORF">BDD18_2288</name>
</gene>
<feature type="chain" id="PRO_5021738516" evidence="2">
    <location>
        <begin position="37"/>
        <end position="337"/>
    </location>
</feature>
<evidence type="ECO:0000313" key="4">
    <source>
        <dbReference type="Proteomes" id="UP000316993"/>
    </source>
</evidence>
<proteinExistence type="inferred from homology"/>
<evidence type="ECO:0000256" key="1">
    <source>
        <dbReference type="ARBA" id="ARBA00006987"/>
    </source>
</evidence>
<dbReference type="InterPro" id="IPR005064">
    <property type="entry name" value="BUG"/>
</dbReference>
<organism evidence="3 4">
    <name type="scientific">Acidovorax temperans</name>
    <dbReference type="NCBI Taxonomy" id="80878"/>
    <lineage>
        <taxon>Bacteria</taxon>
        <taxon>Pseudomonadati</taxon>
        <taxon>Pseudomonadota</taxon>
        <taxon>Betaproteobacteria</taxon>
        <taxon>Burkholderiales</taxon>
        <taxon>Comamonadaceae</taxon>
        <taxon>Acidovorax</taxon>
    </lineage>
</organism>
<protein>
    <submittedName>
        <fullName evidence="3">Tripartite-type tricarboxylate transporter receptor subunit TctC</fullName>
    </submittedName>
</protein>